<feature type="compositionally biased region" description="Basic residues" evidence="9">
    <location>
        <begin position="970"/>
        <end position="979"/>
    </location>
</feature>
<feature type="region of interest" description="Disordered" evidence="9">
    <location>
        <begin position="1"/>
        <end position="156"/>
    </location>
</feature>
<gene>
    <name evidence="13" type="primary">mus210_0</name>
    <name evidence="13" type="ORF">g.45754</name>
</gene>
<dbReference type="EMBL" id="GBXI01005653">
    <property type="protein sequence ID" value="JAD08639.1"/>
    <property type="molecule type" value="Transcribed_RNA"/>
</dbReference>
<dbReference type="Gene3D" id="2.20.20.110">
    <property type="entry name" value="Rad4, beta-hairpin domain BHD1"/>
    <property type="match status" value="1"/>
</dbReference>
<dbReference type="SMART" id="SM01032">
    <property type="entry name" value="BHD_3"/>
    <property type="match status" value="1"/>
</dbReference>
<feature type="region of interest" description="Disordered" evidence="9">
    <location>
        <begin position="174"/>
        <end position="216"/>
    </location>
</feature>
<keyword evidence="3" id="KW-0597">Phosphoprotein</keyword>
<evidence type="ECO:0000256" key="9">
    <source>
        <dbReference type="SAM" id="MobiDB-lite"/>
    </source>
</evidence>
<evidence type="ECO:0000256" key="8">
    <source>
        <dbReference type="SAM" id="Coils"/>
    </source>
</evidence>
<dbReference type="InterPro" id="IPR038765">
    <property type="entry name" value="Papain-like_cys_pep_sf"/>
</dbReference>
<dbReference type="GO" id="GO:0005737">
    <property type="term" value="C:cytoplasm"/>
    <property type="evidence" value="ECO:0007669"/>
    <property type="project" value="TreeGrafter"/>
</dbReference>
<dbReference type="PANTHER" id="PTHR12135:SF0">
    <property type="entry name" value="DNA REPAIR PROTEIN COMPLEMENTING XP-C CELLS"/>
    <property type="match status" value="1"/>
</dbReference>
<feature type="compositionally biased region" description="Polar residues" evidence="9">
    <location>
        <begin position="838"/>
        <end position="855"/>
    </location>
</feature>
<evidence type="ECO:0000259" key="12">
    <source>
        <dbReference type="SMART" id="SM01032"/>
    </source>
</evidence>
<dbReference type="InterPro" id="IPR018326">
    <property type="entry name" value="Rad4_beta-hairpin_dom1"/>
</dbReference>
<feature type="region of interest" description="Disordered" evidence="9">
    <location>
        <begin position="278"/>
        <end position="297"/>
    </location>
</feature>
<feature type="coiled-coil region" evidence="8">
    <location>
        <begin position="218"/>
        <end position="245"/>
    </location>
</feature>
<feature type="compositionally biased region" description="Basic and acidic residues" evidence="9">
    <location>
        <begin position="617"/>
        <end position="644"/>
    </location>
</feature>
<evidence type="ECO:0000256" key="4">
    <source>
        <dbReference type="ARBA" id="ARBA00022763"/>
    </source>
</evidence>
<dbReference type="FunFam" id="2.20.20.110:FF:000001">
    <property type="entry name" value="DNA repair protein complementing XP-C cells"/>
    <property type="match status" value="1"/>
</dbReference>
<feature type="domain" description="Rad4 beta-hairpin" evidence="10">
    <location>
        <begin position="1109"/>
        <end position="1161"/>
    </location>
</feature>
<feature type="compositionally biased region" description="Basic and acidic residues" evidence="9">
    <location>
        <begin position="28"/>
        <end position="40"/>
    </location>
</feature>
<reference evidence="13" key="1">
    <citation type="submission" date="2014-11" db="EMBL/GenBank/DDBJ databases">
        <authorList>
            <person name="Geib S."/>
        </authorList>
    </citation>
    <scope>NUCLEOTIDE SEQUENCE</scope>
</reference>
<dbReference type="Pfam" id="PF10403">
    <property type="entry name" value="BHD_1"/>
    <property type="match status" value="1"/>
</dbReference>
<feature type="compositionally biased region" description="Basic and acidic residues" evidence="9">
    <location>
        <begin position="737"/>
        <end position="746"/>
    </location>
</feature>
<dbReference type="Pfam" id="PF10404">
    <property type="entry name" value="BHD_2"/>
    <property type="match status" value="1"/>
</dbReference>
<feature type="region of interest" description="Disordered" evidence="9">
    <location>
        <begin position="806"/>
        <end position="1001"/>
    </location>
</feature>
<keyword evidence="6" id="KW-0234">DNA repair</keyword>
<feature type="non-terminal residue" evidence="13">
    <location>
        <position position="1"/>
    </location>
</feature>
<dbReference type="InterPro" id="IPR018026">
    <property type="entry name" value="DNA_repair_Rad4-like"/>
</dbReference>
<dbReference type="Pfam" id="PF03835">
    <property type="entry name" value="Rad4"/>
    <property type="match status" value="1"/>
</dbReference>
<feature type="compositionally biased region" description="Basic residues" evidence="9">
    <location>
        <begin position="939"/>
        <end position="952"/>
    </location>
</feature>
<dbReference type="InterPro" id="IPR018328">
    <property type="entry name" value="Rad4_beta-hairpin_dom3"/>
</dbReference>
<dbReference type="NCBIfam" id="TIGR00605">
    <property type="entry name" value="rad4"/>
    <property type="match status" value="1"/>
</dbReference>
<feature type="compositionally biased region" description="Basic residues" evidence="9">
    <location>
        <begin position="304"/>
        <end position="315"/>
    </location>
</feature>
<dbReference type="GO" id="GO:0006298">
    <property type="term" value="P:mismatch repair"/>
    <property type="evidence" value="ECO:0007669"/>
    <property type="project" value="TreeGrafter"/>
</dbReference>
<keyword evidence="8" id="KW-0175">Coiled coil</keyword>
<name>A0A0A1XB93_ZEUCU</name>
<feature type="compositionally biased region" description="Basic residues" evidence="9">
    <location>
        <begin position="822"/>
        <end position="832"/>
    </location>
</feature>
<evidence type="ECO:0000256" key="1">
    <source>
        <dbReference type="ARBA" id="ARBA00004123"/>
    </source>
</evidence>
<dbReference type="InterPro" id="IPR018325">
    <property type="entry name" value="Rad4/PNGase_transGLS-fold"/>
</dbReference>
<dbReference type="Gene3D" id="3.90.260.10">
    <property type="entry name" value="Transglutaminase-like"/>
    <property type="match status" value="2"/>
</dbReference>
<feature type="region of interest" description="Disordered" evidence="9">
    <location>
        <begin position="304"/>
        <end position="325"/>
    </location>
</feature>
<feature type="compositionally biased region" description="Acidic residues" evidence="9">
    <location>
        <begin position="284"/>
        <end position="293"/>
    </location>
</feature>
<dbReference type="SMART" id="SM01030">
    <property type="entry name" value="BHD_1"/>
    <property type="match status" value="1"/>
</dbReference>
<reference evidence="13" key="2">
    <citation type="journal article" date="2015" name="Gigascience">
        <title>Reconstructing a comprehensive transcriptome assembly of a white-pupal translocated strain of the pest fruit fly Bactrocera cucurbitae.</title>
        <authorList>
            <person name="Sim S.B."/>
            <person name="Calla B."/>
            <person name="Hall B."/>
            <person name="DeRego T."/>
            <person name="Geib S.M."/>
        </authorList>
    </citation>
    <scope>NUCLEOTIDE SEQUENCE</scope>
</reference>
<dbReference type="GO" id="GO:0071942">
    <property type="term" value="C:XPC complex"/>
    <property type="evidence" value="ECO:0007669"/>
    <property type="project" value="TreeGrafter"/>
</dbReference>
<accession>A0A0A1XB93</accession>
<feature type="region of interest" description="Disordered" evidence="9">
    <location>
        <begin position="717"/>
        <end position="746"/>
    </location>
</feature>
<evidence type="ECO:0000256" key="6">
    <source>
        <dbReference type="ARBA" id="ARBA00023204"/>
    </source>
</evidence>
<evidence type="ECO:0000256" key="3">
    <source>
        <dbReference type="ARBA" id="ARBA00022553"/>
    </source>
</evidence>
<dbReference type="SUPFAM" id="SSF54001">
    <property type="entry name" value="Cysteine proteinases"/>
    <property type="match status" value="1"/>
</dbReference>
<comment type="subcellular location">
    <subcellularLocation>
        <location evidence="1">Nucleus</location>
    </subcellularLocation>
</comment>
<evidence type="ECO:0000256" key="5">
    <source>
        <dbReference type="ARBA" id="ARBA00023125"/>
    </source>
</evidence>
<feature type="region of interest" description="Disordered" evidence="9">
    <location>
        <begin position="570"/>
        <end position="603"/>
    </location>
</feature>
<feature type="compositionally biased region" description="Polar residues" evidence="9">
    <location>
        <begin position="883"/>
        <end position="894"/>
    </location>
</feature>
<sequence length="1342" mass="150731">FFSARRLCIKMSDEEEESMSEGFSASEDEWKPTKDVRGGESSDDDDSDFEEHRQIAGAQNISGTGAVGRRKGTSSKATVKQTAIKKRKATGQSLRTKLFNKYRPPPKTFPSPNSAGSNSPSASTSRTASKNAKVPNESGEPGNDSSSESSVEDYLVNPDDIDFQSSFFNVQHVDKAKSTSPAPIFDCNAGITKLSDSGSEDNNESSADEQANGKSFDFANLLDNVNSLERAKETIAKRAAESKEQNTKTTGENVNANAMDVNSLLALGEKQSNAVLRSVKSKDDGEEEDDECDVERAPIKLSKTKSTRVKRHTKTRPASTVLAGDTDDSDFEEVAEDTHSVSYSTTHDSSALLNTSEGLEIHVELPGKQRRNKEKKQQDLELALRRKLNRDLKERYLNLHKTTLLCCFARSYRYNRMLNGTPLMQAALKLLPSSNAYPPERGTEIKYFESMVTWYKTAVKLASPNLYGEKMRKSRRRVKRELMAQIKRKEASCKQDFVFIFVVLLRAMGLQCRLVVNMQPLPLRPAASDLLTIKLKREGDKKVEEDAVEVKKLKVESDIASGAEGKKLHGELAEKTSKEKVAKSKEKIVKEEHKKDKEKEKVRDKCSEKAVKEKLMKEKEKGLKDPAKDTRDKLVAKSHDKETVQKSAHIGSKKTPSSKLAVLKAEDRTEIINKIVKLEAVLDTQKSSKRAPTKVTKAADTTADEKQLLNTSKEKLATKDVKPKLSRLKSKRNVTNPDERDKLDLSADKPCLSVEATTITRHKRQTAAEKPVVNKPIAATKSAKPVIQVGSPVIPKIVIQSGKTVVTAERENQPQAGSSRTRVTRSRSKSPKMHISPTFLQSTDYRNKFPESTTDAKALPKTGRVPARTRSKSPKQKVLISTDFLQQHGTSVAGSTRAGRILRSRQKSNEVPGGDKKLPPVPQLDGADDSLEKSSSSSKSKRPQLKKLQKKSQSRDDNSDEDFEPSPPKQPKKAPKLPAKKPVDRRVLSSDEEEGGGGMVKRNPAAADIWVEVWSDAEEQWVCIELFKGKLHSVEAIRKAASSTFAYVFAFQNDLSIKDVTARYCPNWTTTVRKSRVERAWVEAAFAPYYGQRTARDIREDQELRRIHEEKPMPTSISEYKDHPLYALERHLLKFQAIYPPEPPTLGFVRGEPVYARECVHTLHSRDIWLKQARTVKLGEQPYKIVKARPKWDRLTQTVIKDQPLEIFGYWQTQDYEPPTAEDGIVPRNAYGNVELFKECMLPKKTVHLRLSGLNRICKKLGIDCAHAVIGFDFHQGACHPLYDGFVVCEEFADQVTAAWYQDQEEQEKKEQDKYEARVYGNWKKLIKGLIIRERLKKKYNF</sequence>
<evidence type="ECO:0000256" key="2">
    <source>
        <dbReference type="ARBA" id="ARBA00009525"/>
    </source>
</evidence>
<proteinExistence type="inferred from homology"/>
<organism evidence="13">
    <name type="scientific">Zeugodacus cucurbitae</name>
    <name type="common">Melon fruit fly</name>
    <name type="synonym">Bactrocera cucurbitae</name>
    <dbReference type="NCBI Taxonomy" id="28588"/>
    <lineage>
        <taxon>Eukaryota</taxon>
        <taxon>Metazoa</taxon>
        <taxon>Ecdysozoa</taxon>
        <taxon>Arthropoda</taxon>
        <taxon>Hexapoda</taxon>
        <taxon>Insecta</taxon>
        <taxon>Pterygota</taxon>
        <taxon>Neoptera</taxon>
        <taxon>Endopterygota</taxon>
        <taxon>Diptera</taxon>
        <taxon>Brachycera</taxon>
        <taxon>Muscomorpha</taxon>
        <taxon>Tephritoidea</taxon>
        <taxon>Tephritidae</taxon>
        <taxon>Zeugodacus</taxon>
        <taxon>Zeugodacus</taxon>
    </lineage>
</organism>
<evidence type="ECO:0000259" key="11">
    <source>
        <dbReference type="SMART" id="SM01031"/>
    </source>
</evidence>
<protein>
    <submittedName>
        <fullName evidence="13">DNA repair protein complementing XP-C cells homolog</fullName>
    </submittedName>
</protein>
<keyword evidence="4" id="KW-0227">DNA damage</keyword>
<comment type="similarity">
    <text evidence="2">Belongs to the XPC family.</text>
</comment>
<dbReference type="InterPro" id="IPR018327">
    <property type="entry name" value="BHD_2"/>
</dbReference>
<dbReference type="SMART" id="SM01031">
    <property type="entry name" value="BHD_2"/>
    <property type="match status" value="1"/>
</dbReference>
<dbReference type="FunFam" id="3.30.70.2460:FF:000001">
    <property type="entry name" value="DNA repair protein Rad4 family"/>
    <property type="match status" value="1"/>
</dbReference>
<feature type="domain" description="Rad4 beta-hairpin" evidence="11">
    <location>
        <begin position="1163"/>
        <end position="1219"/>
    </location>
</feature>
<dbReference type="GO" id="GO:0003684">
    <property type="term" value="F:damaged DNA binding"/>
    <property type="evidence" value="ECO:0007669"/>
    <property type="project" value="InterPro"/>
</dbReference>
<keyword evidence="7" id="KW-0539">Nucleus</keyword>
<dbReference type="GO" id="GO:0000111">
    <property type="term" value="C:nucleotide-excision repair factor 2 complex"/>
    <property type="evidence" value="ECO:0007669"/>
    <property type="project" value="TreeGrafter"/>
</dbReference>
<evidence type="ECO:0000259" key="10">
    <source>
        <dbReference type="SMART" id="SM01030"/>
    </source>
</evidence>
<evidence type="ECO:0000256" key="7">
    <source>
        <dbReference type="ARBA" id="ARBA00023242"/>
    </source>
</evidence>
<dbReference type="Pfam" id="PF10405">
    <property type="entry name" value="BHD_3"/>
    <property type="match status" value="1"/>
</dbReference>
<dbReference type="GO" id="GO:0006289">
    <property type="term" value="P:nucleotide-excision repair"/>
    <property type="evidence" value="ECO:0007669"/>
    <property type="project" value="InterPro"/>
</dbReference>
<feature type="region of interest" description="Disordered" evidence="9">
    <location>
        <begin position="617"/>
        <end position="659"/>
    </location>
</feature>
<feature type="compositionally biased region" description="Acidic residues" evidence="9">
    <location>
        <begin position="198"/>
        <end position="207"/>
    </location>
</feature>
<feature type="region of interest" description="Disordered" evidence="9">
    <location>
        <begin position="684"/>
        <end position="704"/>
    </location>
</feature>
<dbReference type="Gene3D" id="3.30.70.2460">
    <property type="entry name" value="Rad4, beta-hairpin domain BHD3"/>
    <property type="match status" value="1"/>
</dbReference>
<evidence type="ECO:0000313" key="13">
    <source>
        <dbReference type="EMBL" id="JAD08639.1"/>
    </source>
</evidence>
<feature type="compositionally biased region" description="Low complexity" evidence="9">
    <location>
        <begin position="110"/>
        <end position="129"/>
    </location>
</feature>
<dbReference type="InterPro" id="IPR036985">
    <property type="entry name" value="Transglutaminase-like_sf"/>
</dbReference>
<dbReference type="PANTHER" id="PTHR12135">
    <property type="entry name" value="DNA REPAIR PROTEIN XP-C / RAD4"/>
    <property type="match status" value="1"/>
</dbReference>
<dbReference type="InterPro" id="IPR042488">
    <property type="entry name" value="Rad4_BHD3_sf"/>
</dbReference>
<dbReference type="InterPro" id="IPR004583">
    <property type="entry name" value="DNA_repair_Rad4"/>
</dbReference>
<keyword evidence="5" id="KW-0238">DNA-binding</keyword>
<feature type="domain" description="Rad4 beta-hairpin" evidence="12">
    <location>
        <begin position="1226"/>
        <end position="1300"/>
    </location>
</feature>
<dbReference type="GO" id="GO:0003697">
    <property type="term" value="F:single-stranded DNA binding"/>
    <property type="evidence" value="ECO:0007669"/>
    <property type="project" value="TreeGrafter"/>
</dbReference>